<feature type="compositionally biased region" description="Polar residues" evidence="1">
    <location>
        <begin position="639"/>
        <end position="656"/>
    </location>
</feature>
<feature type="region of interest" description="Disordered" evidence="1">
    <location>
        <begin position="619"/>
        <end position="656"/>
    </location>
</feature>
<evidence type="ECO:0000313" key="2">
    <source>
        <dbReference type="EMBL" id="KAK5125863.1"/>
    </source>
</evidence>
<dbReference type="Proteomes" id="UP001357485">
    <property type="component" value="Unassembled WGS sequence"/>
</dbReference>
<name>A0ABR0KSL4_9PEZI</name>
<reference evidence="2 3" key="1">
    <citation type="submission" date="2023-08" db="EMBL/GenBank/DDBJ databases">
        <title>Black Yeasts Isolated from many extreme environments.</title>
        <authorList>
            <person name="Coleine C."/>
            <person name="Stajich J.E."/>
            <person name="Selbmann L."/>
        </authorList>
    </citation>
    <scope>NUCLEOTIDE SEQUENCE [LARGE SCALE GENOMIC DNA]</scope>
    <source>
        <strain evidence="2 3">CCFEE 536</strain>
    </source>
</reference>
<dbReference type="PANTHER" id="PTHR42064:SF1">
    <property type="entry name" value="YALI0F28677P"/>
    <property type="match status" value="1"/>
</dbReference>
<feature type="compositionally biased region" description="Low complexity" evidence="1">
    <location>
        <begin position="519"/>
        <end position="534"/>
    </location>
</feature>
<feature type="region of interest" description="Disordered" evidence="1">
    <location>
        <begin position="337"/>
        <end position="416"/>
    </location>
</feature>
<sequence length="764" mass="83743">MMHGMQALRDKLWYATDVRNSGIYEEAKNVTVALKAMGQPTKNPGANSRAPSRIRHTSKTSTSKVLPRTEAQALSTIAASPYHGGPSKLADEQAELTSKWLTQSGIENFCSGEERIHRFCLEIEKCINKLVGEGILEGPVLWCSGLYVREKAILERERQRGDLLYTDFETPGLNSGKGAPHDPRSAFCQTNLTRLPVPQDLRAMSYNGGSQQSLDSTSWSTVRSTSTTSAGEVFESSNPFSGIDVSTTFWSPFLTQRQPPPGGGLRPASLSMNSGGAHFYDSRGGQEHKIAFLSNLKQTLTGLLLSDLGSTVFSRGSETDVWLASALGQECIEQLEGQGRHSKGSVSRKSASNAESNKSSSFDVPEEQTIDRADTPLPHFTLLDSQPASTHPGPLDDLNPHTKGVSGEGNSSRNNFPYNDAFRHMLHKFATHPKPSSKLQALYELELMIIAYLTSDFLEGSHSARSLTSAARQPSEPSLFAQLGSREASVADSRLPELKHITESRKLESVQTTTPHAESSATPSSFHSSTSRRPYVGPPSTDQIIEVLQDLFRSVDARPRTLFRDLQYIASFVPAQLLDKTAHGKAFWDAGLAALSLKRDVCEIMVEMADGIVAYHTSNRGHSQVSSTAQRQRDAAISRATSKSNTSPTTAGANSDAMSRYSMSDAAYLLQIAAKEGDCVAQRELATFYLTHPELLPRVMLPLTRPRDVFKAELESLWRRNEDPTRCDPMTMCVAQHWMEASSKGGDSLANKYLRAKDEIEKIP</sequence>
<evidence type="ECO:0000256" key="1">
    <source>
        <dbReference type="SAM" id="MobiDB-lite"/>
    </source>
</evidence>
<feature type="compositionally biased region" description="Low complexity" evidence="1">
    <location>
        <begin position="347"/>
        <end position="361"/>
    </location>
</feature>
<protein>
    <submittedName>
        <fullName evidence="2">Uncharacterized protein</fullName>
    </submittedName>
</protein>
<feature type="region of interest" description="Disordered" evidence="1">
    <location>
        <begin position="491"/>
        <end position="538"/>
    </location>
</feature>
<feature type="compositionally biased region" description="Polar residues" evidence="1">
    <location>
        <begin position="619"/>
        <end position="630"/>
    </location>
</feature>
<comment type="caution">
    <text evidence="2">The sequence shown here is derived from an EMBL/GenBank/DDBJ whole genome shotgun (WGS) entry which is preliminary data.</text>
</comment>
<keyword evidence="3" id="KW-1185">Reference proteome</keyword>
<proteinExistence type="predicted"/>
<organism evidence="2 3">
    <name type="scientific">Cryomyces antarcticus</name>
    <dbReference type="NCBI Taxonomy" id="329879"/>
    <lineage>
        <taxon>Eukaryota</taxon>
        <taxon>Fungi</taxon>
        <taxon>Dikarya</taxon>
        <taxon>Ascomycota</taxon>
        <taxon>Pezizomycotina</taxon>
        <taxon>Dothideomycetes</taxon>
        <taxon>Dothideomycetes incertae sedis</taxon>
        <taxon>Cryomyces</taxon>
    </lineage>
</organism>
<gene>
    <name evidence="2" type="ORF">LTR16_003231</name>
</gene>
<dbReference type="PANTHER" id="PTHR42064">
    <property type="entry name" value="YALI0F28677P"/>
    <property type="match status" value="1"/>
</dbReference>
<feature type="compositionally biased region" description="Polar residues" evidence="1">
    <location>
        <begin position="40"/>
        <end position="50"/>
    </location>
</feature>
<feature type="region of interest" description="Disordered" evidence="1">
    <location>
        <begin position="37"/>
        <end position="62"/>
    </location>
</feature>
<evidence type="ECO:0000313" key="3">
    <source>
        <dbReference type="Proteomes" id="UP001357485"/>
    </source>
</evidence>
<accession>A0ABR0KSL4</accession>
<dbReference type="EMBL" id="JAVRRA010024936">
    <property type="protein sequence ID" value="KAK5125863.1"/>
    <property type="molecule type" value="Genomic_DNA"/>
</dbReference>
<feature type="compositionally biased region" description="Basic and acidic residues" evidence="1">
    <location>
        <begin position="494"/>
        <end position="508"/>
    </location>
</feature>